<keyword evidence="1 2" id="KW-0732">Signal</keyword>
<reference evidence="5" key="1">
    <citation type="journal article" date="2019" name="Int. J. Syst. Evol. Microbiol.">
        <title>The Global Catalogue of Microorganisms (GCM) 10K type strain sequencing project: providing services to taxonomists for standard genome sequencing and annotation.</title>
        <authorList>
            <consortium name="The Broad Institute Genomics Platform"/>
            <consortium name="The Broad Institute Genome Sequencing Center for Infectious Disease"/>
            <person name="Wu L."/>
            <person name="Ma J."/>
        </authorList>
    </citation>
    <scope>NUCLEOTIDE SEQUENCE [LARGE SCALE GENOMIC DNA]</scope>
    <source>
        <strain evidence="5">CECT 7798</strain>
    </source>
</reference>
<dbReference type="Proteomes" id="UP001595735">
    <property type="component" value="Unassembled WGS sequence"/>
</dbReference>
<evidence type="ECO:0000256" key="2">
    <source>
        <dbReference type="SAM" id="SignalP"/>
    </source>
</evidence>
<dbReference type="EMBL" id="JBHRYO010000002">
    <property type="protein sequence ID" value="MFC3758268.1"/>
    <property type="molecule type" value="Genomic_DNA"/>
</dbReference>
<proteinExistence type="predicted"/>
<dbReference type="RefSeq" id="WP_378170844.1">
    <property type="nucleotide sequence ID" value="NZ_JBHRYO010000002.1"/>
</dbReference>
<sequence length="468" mass="51803">MKKIITTGLVLCACSLINAQVSLQKDLSYGNNGEFVYNDNGGYSTHKFIGDQLLVAYTYLTIAGNNKYIKYIRLNSNGTPDISFGSNGSFVDSGSLGSPSSLLDANADYLINYSDDKYSAAGQYDTAFQMNWATNDISGKRYIQILPNGTIVFRKDNNFTRILANGVLDSSYGTNGRQSTLSYSTTYAYGAIHNNFAYEFGSVDSNINNYGIRKLNIMTGNLDLNYGNNGLGETSIVPINVRNSMYNEADGSMLNMLDGGSSQCFISKTKSNGFLDASFGSNGVFTLNKEINSINYTPYSNFYTDNANRLFFLLKSYDEGDIAIASYSSSGVLKNINNQPVFSTGDNVYTHYGYGEYPNFQVIGNYLYFFSPKKIIRYIISEQAQVLSTESRKIEKAAEVTFENPFKNELTLHTKEKIKNVEVYNESGHLVQESKGLKLNTASLINGVYLIKITTASNRIISKKAIKN</sequence>
<keyword evidence="5" id="KW-1185">Reference proteome</keyword>
<dbReference type="InterPro" id="IPR026444">
    <property type="entry name" value="Secre_tail"/>
</dbReference>
<evidence type="ECO:0000313" key="5">
    <source>
        <dbReference type="Proteomes" id="UP001595735"/>
    </source>
</evidence>
<comment type="caution">
    <text evidence="4">The sequence shown here is derived from an EMBL/GenBank/DDBJ whole genome shotgun (WGS) entry which is preliminary data.</text>
</comment>
<gene>
    <name evidence="4" type="ORF">ACFONJ_20000</name>
</gene>
<dbReference type="Pfam" id="PF18962">
    <property type="entry name" value="Por_Secre_tail"/>
    <property type="match status" value="1"/>
</dbReference>
<dbReference type="Gene3D" id="2.80.10.50">
    <property type="match status" value="1"/>
</dbReference>
<protein>
    <submittedName>
        <fullName evidence="4">T9SS type A sorting domain-containing protein</fullName>
    </submittedName>
</protein>
<evidence type="ECO:0000259" key="3">
    <source>
        <dbReference type="Pfam" id="PF18962"/>
    </source>
</evidence>
<organism evidence="4 5">
    <name type="scientific">Chryseobacterium tructae</name>
    <dbReference type="NCBI Taxonomy" id="1037380"/>
    <lineage>
        <taxon>Bacteria</taxon>
        <taxon>Pseudomonadati</taxon>
        <taxon>Bacteroidota</taxon>
        <taxon>Flavobacteriia</taxon>
        <taxon>Flavobacteriales</taxon>
        <taxon>Weeksellaceae</taxon>
        <taxon>Chryseobacterium group</taxon>
        <taxon>Chryseobacterium</taxon>
    </lineage>
</organism>
<evidence type="ECO:0000256" key="1">
    <source>
        <dbReference type="ARBA" id="ARBA00022729"/>
    </source>
</evidence>
<feature type="domain" description="Secretion system C-terminal sorting" evidence="3">
    <location>
        <begin position="404"/>
        <end position="465"/>
    </location>
</feature>
<dbReference type="NCBIfam" id="TIGR04183">
    <property type="entry name" value="Por_Secre_tail"/>
    <property type="match status" value="1"/>
</dbReference>
<feature type="chain" id="PRO_5047224546" evidence="2">
    <location>
        <begin position="20"/>
        <end position="468"/>
    </location>
</feature>
<feature type="signal peptide" evidence="2">
    <location>
        <begin position="1"/>
        <end position="19"/>
    </location>
</feature>
<accession>A0ABV7Y106</accession>
<name>A0ABV7Y106_9FLAO</name>
<evidence type="ECO:0000313" key="4">
    <source>
        <dbReference type="EMBL" id="MFC3758268.1"/>
    </source>
</evidence>